<keyword evidence="2" id="KW-1185">Reference proteome</keyword>
<dbReference type="EMBL" id="MU118168">
    <property type="protein sequence ID" value="KAF9643999.1"/>
    <property type="molecule type" value="Genomic_DNA"/>
</dbReference>
<gene>
    <name evidence="1" type="ORF">BDM02DRAFT_3132039</name>
</gene>
<reference evidence="1" key="1">
    <citation type="submission" date="2019-10" db="EMBL/GenBank/DDBJ databases">
        <authorList>
            <consortium name="DOE Joint Genome Institute"/>
            <person name="Kuo A."/>
            <person name="Miyauchi S."/>
            <person name="Kiss E."/>
            <person name="Drula E."/>
            <person name="Kohler A."/>
            <person name="Sanchez-Garcia M."/>
            <person name="Andreopoulos B."/>
            <person name="Barry K.W."/>
            <person name="Bonito G."/>
            <person name="Buee M."/>
            <person name="Carver A."/>
            <person name="Chen C."/>
            <person name="Cichocki N."/>
            <person name="Clum A."/>
            <person name="Culley D."/>
            <person name="Crous P.W."/>
            <person name="Fauchery L."/>
            <person name="Girlanda M."/>
            <person name="Hayes R."/>
            <person name="Keri Z."/>
            <person name="Labutti K."/>
            <person name="Lipzen A."/>
            <person name="Lombard V."/>
            <person name="Magnuson J."/>
            <person name="Maillard F."/>
            <person name="Morin E."/>
            <person name="Murat C."/>
            <person name="Nolan M."/>
            <person name="Ohm R."/>
            <person name="Pangilinan J."/>
            <person name="Pereira M."/>
            <person name="Perotto S."/>
            <person name="Peter M."/>
            <person name="Riley R."/>
            <person name="Sitrit Y."/>
            <person name="Stielow B."/>
            <person name="Szollosi G."/>
            <person name="Zifcakova L."/>
            <person name="Stursova M."/>
            <person name="Spatafora J.W."/>
            <person name="Tedersoo L."/>
            <person name="Vaario L.-M."/>
            <person name="Yamada A."/>
            <person name="Yan M."/>
            <person name="Wang P."/>
            <person name="Xu J."/>
            <person name="Bruns T."/>
            <person name="Baldrian P."/>
            <person name="Vilgalys R."/>
            <person name="Henrissat B."/>
            <person name="Grigoriev I.V."/>
            <person name="Hibbett D."/>
            <person name="Nagy L.G."/>
            <person name="Martin F.M."/>
        </authorList>
    </citation>
    <scope>NUCLEOTIDE SEQUENCE</scope>
    <source>
        <strain evidence="1">P2</strain>
    </source>
</reference>
<evidence type="ECO:0000313" key="2">
    <source>
        <dbReference type="Proteomes" id="UP000886501"/>
    </source>
</evidence>
<sequence length="189" mass="21279">MSTDDHDASAQVAALHQQNKFLYAQGDSGPMEWYLRSNCIVKGGPFALCVVLFGPAVIDGHDKQKSTNVQAVLFNLWFLLIDGRTFYAKSIERDCSRFYQEWMKLLVTMLTELPGVYNSYRKFIDDNIFGKGEEETVNLSEEEQVEFTEKFHTDIQEEKAQQKAKDNAEQGSTTDSAKSPAGGSGEEQD</sequence>
<comment type="caution">
    <text evidence="1">The sequence shown here is derived from an EMBL/GenBank/DDBJ whole genome shotgun (WGS) entry which is preliminary data.</text>
</comment>
<protein>
    <submittedName>
        <fullName evidence="1">Uncharacterized protein</fullName>
    </submittedName>
</protein>
<accession>A0ACB6Z3A0</accession>
<evidence type="ECO:0000313" key="1">
    <source>
        <dbReference type="EMBL" id="KAF9643999.1"/>
    </source>
</evidence>
<proteinExistence type="predicted"/>
<reference evidence="1" key="2">
    <citation type="journal article" date="2020" name="Nat. Commun.">
        <title>Large-scale genome sequencing of mycorrhizal fungi provides insights into the early evolution of symbiotic traits.</title>
        <authorList>
            <person name="Miyauchi S."/>
            <person name="Kiss E."/>
            <person name="Kuo A."/>
            <person name="Drula E."/>
            <person name="Kohler A."/>
            <person name="Sanchez-Garcia M."/>
            <person name="Morin E."/>
            <person name="Andreopoulos B."/>
            <person name="Barry K.W."/>
            <person name="Bonito G."/>
            <person name="Buee M."/>
            <person name="Carver A."/>
            <person name="Chen C."/>
            <person name="Cichocki N."/>
            <person name="Clum A."/>
            <person name="Culley D."/>
            <person name="Crous P.W."/>
            <person name="Fauchery L."/>
            <person name="Girlanda M."/>
            <person name="Hayes R.D."/>
            <person name="Keri Z."/>
            <person name="LaButti K."/>
            <person name="Lipzen A."/>
            <person name="Lombard V."/>
            <person name="Magnuson J."/>
            <person name="Maillard F."/>
            <person name="Murat C."/>
            <person name="Nolan M."/>
            <person name="Ohm R.A."/>
            <person name="Pangilinan J."/>
            <person name="Pereira M.F."/>
            <person name="Perotto S."/>
            <person name="Peter M."/>
            <person name="Pfister S."/>
            <person name="Riley R."/>
            <person name="Sitrit Y."/>
            <person name="Stielow J.B."/>
            <person name="Szollosi G."/>
            <person name="Zifcakova L."/>
            <person name="Stursova M."/>
            <person name="Spatafora J.W."/>
            <person name="Tedersoo L."/>
            <person name="Vaario L.M."/>
            <person name="Yamada A."/>
            <person name="Yan M."/>
            <person name="Wang P."/>
            <person name="Xu J."/>
            <person name="Bruns T."/>
            <person name="Baldrian P."/>
            <person name="Vilgalys R."/>
            <person name="Dunand C."/>
            <person name="Henrissat B."/>
            <person name="Grigoriev I.V."/>
            <person name="Hibbett D."/>
            <person name="Nagy L.G."/>
            <person name="Martin F.M."/>
        </authorList>
    </citation>
    <scope>NUCLEOTIDE SEQUENCE</scope>
    <source>
        <strain evidence="1">P2</strain>
    </source>
</reference>
<dbReference type="Proteomes" id="UP000886501">
    <property type="component" value="Unassembled WGS sequence"/>
</dbReference>
<name>A0ACB6Z3A0_THEGA</name>
<organism evidence="1 2">
    <name type="scientific">Thelephora ganbajun</name>
    <name type="common">Ganba fungus</name>
    <dbReference type="NCBI Taxonomy" id="370292"/>
    <lineage>
        <taxon>Eukaryota</taxon>
        <taxon>Fungi</taxon>
        <taxon>Dikarya</taxon>
        <taxon>Basidiomycota</taxon>
        <taxon>Agaricomycotina</taxon>
        <taxon>Agaricomycetes</taxon>
        <taxon>Thelephorales</taxon>
        <taxon>Thelephoraceae</taxon>
        <taxon>Thelephora</taxon>
    </lineage>
</organism>